<dbReference type="PROSITE" id="PS50878">
    <property type="entry name" value="RT_POL"/>
    <property type="match status" value="1"/>
</dbReference>
<dbReference type="InterPro" id="IPR000477">
    <property type="entry name" value="RT_dom"/>
</dbReference>
<sequence length="916" mass="100853">MCFTPIPVYVSHQLKKCIPRQRGINLTNLSQPFISPQLPTVVHGGLWNCRSCIKKADFISGLASLQSFHFLALTETWITPEDTTTPAALTSAFSFSHSPRTSGRGGGTGLLLSHQWRFSPNLHHCNFSSFEFHSVTITHPTKLHIVVLYRPPGPPGNFIDELDFLLSSFPDDEFPLLLLGDFNLPRDGIHSSGLVMLLSSFGLSLGDSPPTHKAGNTLDLVSFRSLPMFNILSTPLHVSDHHLLSFRFPLLTCSSLPPSTPSNLNSLSLSSLSSAILSSLSPPNCAEPCTATVESATNSLLSSLHNSFNQLCPLSSRPKRTSPTPWLSETLRNNRRQLRAAERRWRKTHHNNDLLSFQSLLSKFATDLTSAKSSFYRTKFDKSLSNPRKLFAAFSSLLKSPSPSVSPALSPEDFATFFEDKVATICSSFPQTDMLPTHSQPTCATQLHHFTPLSHEEVSQILTASNPTTCSLDPIPSGTFQLISQDLLPHITHIVNGSLTTGHVPTAFKSAVVTPILKKPTLDCSDINHYRPVSLLSFLSKVLERALYNQLNLFLSNNALLDPHQSGFKAAHSTETALLAVSETLHTARSTNLSSVLILLDLSAAFDTVNHQILLETLTSLGISNIVWQWFASYLADRTFQVAWQGSQSAPRRLTTGVPQGSVLGPLLFSLYTGSLGKVIAGHGFSYHYYADDSQLILSFPPDDQQVSTRISNCLADISSWMTSHHLKLNPSKTELLYIRGNSSPNLDLAISLDNSVIVPSKTARSLGVTLDEELSFSPHISNLSRSCRYLLYNIRRIRPFLTTEATQLLVQTLVISKLDYCNSLLSGLSLKATRPLQLIQNAAARLVFDIPKFSHTTPLLRNLHWLPVAARIRFKTLTLAFKAKTGAAPPYISALVKQRVTSRCLRTSSTARLEP</sequence>
<reference evidence="2" key="3">
    <citation type="submission" date="2025-09" db="UniProtKB">
        <authorList>
            <consortium name="Ensembl"/>
        </authorList>
    </citation>
    <scope>IDENTIFICATION</scope>
</reference>
<feature type="domain" description="Reverse transcriptase" evidence="1">
    <location>
        <begin position="497"/>
        <end position="771"/>
    </location>
</feature>
<evidence type="ECO:0000259" key="1">
    <source>
        <dbReference type="PROSITE" id="PS50878"/>
    </source>
</evidence>
<dbReference type="InterPro" id="IPR043502">
    <property type="entry name" value="DNA/RNA_pol_sf"/>
</dbReference>
<accession>A0A8C4X2K7</accession>
<dbReference type="Pfam" id="PF00078">
    <property type="entry name" value="RVT_1"/>
    <property type="match status" value="1"/>
</dbReference>
<reference evidence="2" key="2">
    <citation type="submission" date="2025-08" db="UniProtKB">
        <authorList>
            <consortium name="Ensembl"/>
        </authorList>
    </citation>
    <scope>IDENTIFICATION</scope>
</reference>
<dbReference type="InterPro" id="IPR005135">
    <property type="entry name" value="Endo/exonuclease/phosphatase"/>
</dbReference>
<dbReference type="Pfam" id="PF03372">
    <property type="entry name" value="Exo_endo_phos"/>
    <property type="match status" value="1"/>
</dbReference>
<dbReference type="CDD" id="cd01650">
    <property type="entry name" value="RT_nLTR_like"/>
    <property type="match status" value="1"/>
</dbReference>
<proteinExistence type="predicted"/>
<organism evidence="2 3">
    <name type="scientific">Erpetoichthys calabaricus</name>
    <name type="common">Rope fish</name>
    <name type="synonym">Calamoichthys calabaricus</name>
    <dbReference type="NCBI Taxonomy" id="27687"/>
    <lineage>
        <taxon>Eukaryota</taxon>
        <taxon>Metazoa</taxon>
        <taxon>Chordata</taxon>
        <taxon>Craniata</taxon>
        <taxon>Vertebrata</taxon>
        <taxon>Euteleostomi</taxon>
        <taxon>Actinopterygii</taxon>
        <taxon>Polypteriformes</taxon>
        <taxon>Polypteridae</taxon>
        <taxon>Erpetoichthys</taxon>
    </lineage>
</organism>
<dbReference type="GO" id="GO:0003824">
    <property type="term" value="F:catalytic activity"/>
    <property type="evidence" value="ECO:0007669"/>
    <property type="project" value="InterPro"/>
</dbReference>
<dbReference type="Ensembl" id="ENSECRT00000000168.1">
    <property type="protein sequence ID" value="ENSECRP00000000162.1"/>
    <property type="gene ID" value="ENSECRG00000000109.1"/>
</dbReference>
<dbReference type="InterPro" id="IPR036691">
    <property type="entry name" value="Endo/exonu/phosph_ase_sf"/>
</dbReference>
<dbReference type="SUPFAM" id="SSF56672">
    <property type="entry name" value="DNA/RNA polymerases"/>
    <property type="match status" value="1"/>
</dbReference>
<dbReference type="Proteomes" id="UP000694620">
    <property type="component" value="Chromosome 1"/>
</dbReference>
<name>A0A8C4X2K7_ERPCA</name>
<dbReference type="GeneTree" id="ENSGT01040000240375"/>
<reference evidence="2" key="1">
    <citation type="submission" date="2021-06" db="EMBL/GenBank/DDBJ databases">
        <authorList>
            <consortium name="Wellcome Sanger Institute Data Sharing"/>
        </authorList>
    </citation>
    <scope>NUCLEOTIDE SEQUENCE [LARGE SCALE GENOMIC DNA]</scope>
</reference>
<dbReference type="PANTHER" id="PTHR33332">
    <property type="entry name" value="REVERSE TRANSCRIPTASE DOMAIN-CONTAINING PROTEIN"/>
    <property type="match status" value="1"/>
</dbReference>
<keyword evidence="3" id="KW-1185">Reference proteome</keyword>
<dbReference type="AlphaFoldDB" id="A0A8C4X2K7"/>
<protein>
    <recommendedName>
        <fullName evidence="1">Reverse transcriptase domain-containing protein</fullName>
    </recommendedName>
</protein>
<evidence type="ECO:0000313" key="3">
    <source>
        <dbReference type="Proteomes" id="UP000694620"/>
    </source>
</evidence>
<dbReference type="Gene3D" id="3.60.10.10">
    <property type="entry name" value="Endonuclease/exonuclease/phosphatase"/>
    <property type="match status" value="1"/>
</dbReference>
<dbReference type="SUPFAM" id="SSF56219">
    <property type="entry name" value="DNase I-like"/>
    <property type="match status" value="1"/>
</dbReference>
<evidence type="ECO:0000313" key="2">
    <source>
        <dbReference type="Ensembl" id="ENSECRP00000000162.1"/>
    </source>
</evidence>